<reference evidence="3 4" key="1">
    <citation type="submission" date="2018-11" db="EMBL/GenBank/DDBJ databases">
        <title>Chitinophaga lutea sp.nov., isolate from arsenic contaminated soil.</title>
        <authorList>
            <person name="Zong Y."/>
        </authorList>
    </citation>
    <scope>NUCLEOTIDE SEQUENCE [LARGE SCALE GENOMIC DNA]</scope>
    <source>
        <strain evidence="3 4">ZY74</strain>
    </source>
</reference>
<keyword evidence="1 3" id="KW-0378">Hydrolase</keyword>
<feature type="domain" description="Alpha/beta hydrolase fold-3" evidence="2">
    <location>
        <begin position="72"/>
        <end position="272"/>
    </location>
</feature>
<dbReference type="SUPFAM" id="SSF53474">
    <property type="entry name" value="alpha/beta-Hydrolases"/>
    <property type="match status" value="1"/>
</dbReference>
<evidence type="ECO:0000313" key="3">
    <source>
        <dbReference type="EMBL" id="RPE09195.1"/>
    </source>
</evidence>
<dbReference type="EMBL" id="RPDH01000002">
    <property type="protein sequence ID" value="RPE09195.1"/>
    <property type="molecule type" value="Genomic_DNA"/>
</dbReference>
<dbReference type="InterPro" id="IPR029058">
    <property type="entry name" value="AB_hydrolase_fold"/>
</dbReference>
<dbReference type="Pfam" id="PF07859">
    <property type="entry name" value="Abhydrolase_3"/>
    <property type="match status" value="1"/>
</dbReference>
<dbReference type="PANTHER" id="PTHR48081:SF8">
    <property type="entry name" value="ALPHA_BETA HYDROLASE FOLD-3 DOMAIN-CONTAINING PROTEIN-RELATED"/>
    <property type="match status" value="1"/>
</dbReference>
<proteinExistence type="predicted"/>
<dbReference type="InterPro" id="IPR050300">
    <property type="entry name" value="GDXG_lipolytic_enzyme"/>
</dbReference>
<gene>
    <name evidence="3" type="ORF">EGT74_19510</name>
</gene>
<dbReference type="PANTHER" id="PTHR48081">
    <property type="entry name" value="AB HYDROLASE SUPERFAMILY PROTEIN C4A8.06C"/>
    <property type="match status" value="1"/>
</dbReference>
<comment type="caution">
    <text evidence="3">The sequence shown here is derived from an EMBL/GenBank/DDBJ whole genome shotgun (WGS) entry which is preliminary data.</text>
</comment>
<dbReference type="GO" id="GO:0016787">
    <property type="term" value="F:hydrolase activity"/>
    <property type="evidence" value="ECO:0007669"/>
    <property type="project" value="UniProtKB-KW"/>
</dbReference>
<dbReference type="InterPro" id="IPR013094">
    <property type="entry name" value="AB_hydrolase_3"/>
</dbReference>
<evidence type="ECO:0000313" key="4">
    <source>
        <dbReference type="Proteomes" id="UP000278351"/>
    </source>
</evidence>
<protein>
    <submittedName>
        <fullName evidence="3">Alpha/beta hydrolase</fullName>
    </submittedName>
</protein>
<dbReference type="Gene3D" id="3.40.50.1820">
    <property type="entry name" value="alpha/beta hydrolase"/>
    <property type="match status" value="1"/>
</dbReference>
<organism evidence="3 4">
    <name type="scientific">Chitinophaga lutea</name>
    <dbReference type="NCBI Taxonomy" id="2488634"/>
    <lineage>
        <taxon>Bacteria</taxon>
        <taxon>Pseudomonadati</taxon>
        <taxon>Bacteroidota</taxon>
        <taxon>Chitinophagia</taxon>
        <taxon>Chitinophagales</taxon>
        <taxon>Chitinophagaceae</taxon>
        <taxon>Chitinophaga</taxon>
    </lineage>
</organism>
<sequence length="294" mass="32677">MASLHSRIFTLLLRLINKKSFLRRQLKKGRFNRFDCPEPPSSLFGRVIKKQLEGRNVFTLLPHTEPLNGKHVLYLHGGAYVQCFTLPHWYFLADIVKTTGVAITAPDYPLAPAHTYREAFNVVEKIYLQLVGLYGPAAIILMGDSAGGGFALALAQKLKEDQLPLPGQVILLSPWLDISLKNPAIEQIAPTDPFLDKESLQTAGELYAGGTNPEHYQLSPINGTLEGLGKITVFAGSNEILAADARKLKAMALEKGTGLDYYEYPEMVHTWMLLNFPESKKARQQIVQLLRGHA</sequence>
<accession>A0A3N4PN09</accession>
<dbReference type="Proteomes" id="UP000278351">
    <property type="component" value="Unassembled WGS sequence"/>
</dbReference>
<keyword evidence="4" id="KW-1185">Reference proteome</keyword>
<name>A0A3N4PN09_9BACT</name>
<dbReference type="AlphaFoldDB" id="A0A3N4PN09"/>
<evidence type="ECO:0000256" key="1">
    <source>
        <dbReference type="ARBA" id="ARBA00022801"/>
    </source>
</evidence>
<evidence type="ECO:0000259" key="2">
    <source>
        <dbReference type="Pfam" id="PF07859"/>
    </source>
</evidence>